<sequence length="1016" mass="117791">LQVDGSEYKDYEDFFGYHEKLYRYNNDWYPFAVVPNTYDLKTASDDSSDAFKYVEKVSGGLELALYMVPFGEFSDMVAEKNRKNEDWTNKDLMYGGYLILRDTLATASLGLIPTMSRIASGTQVASKPLTAITIGIDASDFTVGSGEIGYGLVQGIKESYINGELTPSTVCHTMIGSVMVLAAPGNVKQYKTLFNKARMSRGVPEIHDIPVEKIARESSEEVMQETGRIHVENLVRKYPIGELVDTSVGQAYRLPSGFYYPKLITEEKKLFIEKFYEIVEVLESRNVDYANNILRRNLGIPEHVPGTFIDETVESVWKNTQTVLQSKPVEFRATKPITIEESEIDKIMGVVDPLERESLAERLYVNSFLLNYEPEDMLPQYSINTRVIYGNPDVLIRMNDGRTISIFDYPAVPGENKVIDTIKDENTLALLEEVQHANQKQFLKYVEDIDPEDPILAEVGIFNAPHFYDFVEKTIYKLDKLRNTPEWLRILRDYGEMDISLMQLYYRRKIRDNAFYVHSSRSNFMLFINGEKQGDDLTGLLGKYSLDEYYVRKSFRVLDFDNRMQREIRDFYQFLKQFDRRFVQYNFFPEWQSSGFSHCLPGAYFSELEYPNRIHFTYVVNGQMVASSRYYHPDIDNIIPSNNFVMLDNILVNPFEYNKPELYYYITQSIRSAALEAKANGKSKIVLELSDLAGERVKEVFGGLSLNREIYNRLNSDANYLNVFHNKYQYITAEETRDVIRNSGYSPERTNEILATIKDDGIYLYPICYRDKSYDVIIERRYIEVDVEESLRILRELDLYEYLDNDRNYERILDLYPSDEFSRIIAGDFLPEEQVRFDQIEELLTTDPNNARVLTHKEKVMILMAHNYEPFDRLGEEGYDFARIRGKDELLMEAFPGDENYNIRRLLIENNVAGSIYKLDSKIKDYNSLVKIAESLNKRNEKDINNLIKRLADGNENPGYVNHALTGGISHIWECGSQDGARVYYIKSGDTITILAKSNKNNQDETIELLRKYYSK</sequence>
<accession>D9PJM1</accession>
<dbReference type="InterPro" id="IPR035093">
    <property type="entry name" value="RelE/ParE_toxin_dom_sf"/>
</dbReference>
<proteinExistence type="predicted"/>
<organism evidence="1">
    <name type="scientific">sediment metagenome</name>
    <dbReference type="NCBI Taxonomy" id="749907"/>
    <lineage>
        <taxon>unclassified sequences</taxon>
        <taxon>metagenomes</taxon>
        <taxon>ecological metagenomes</taxon>
    </lineage>
</organism>
<gene>
    <name evidence="1" type="ORF">LDC_1733</name>
</gene>
<reference evidence="1" key="1">
    <citation type="submission" date="2010-07" db="EMBL/GenBank/DDBJ databases">
        <authorList>
            <consortium name="CONSOLIDER consortium CSD2007-00005"/>
            <person name="Guazzaroni M.-E."/>
            <person name="Richter M."/>
            <person name="Garcia-Salamanca A."/>
            <person name="Yarza P."/>
            <person name="Ferrer M."/>
        </authorList>
    </citation>
    <scope>NUCLEOTIDE SEQUENCE</scope>
</reference>
<dbReference type="EMBL" id="ADZX01000533">
    <property type="protein sequence ID" value="EFK96241.1"/>
    <property type="molecule type" value="Genomic_DNA"/>
</dbReference>
<dbReference type="AlphaFoldDB" id="D9PJM1"/>
<name>D9PJM1_9ZZZZ</name>
<evidence type="ECO:0000313" key="1">
    <source>
        <dbReference type="EMBL" id="EFK96241.1"/>
    </source>
</evidence>
<comment type="caution">
    <text evidence="1">The sequence shown here is derived from an EMBL/GenBank/DDBJ whole genome shotgun (WGS) entry which is preliminary data.</text>
</comment>
<reference evidence="1" key="2">
    <citation type="journal article" date="2011" name="Microb. Ecol.">
        <title>Taxonomic and Functional Metagenomic Profiling of the Microbial Community in the Anoxic Sediment of a Sub-saline Shallow Lake (Laguna de Carrizo, Central Spain).</title>
        <authorList>
            <person name="Ferrer M."/>
            <person name="Guazzaroni M.E."/>
            <person name="Richter M."/>
            <person name="Garcia-Salamanca A."/>
            <person name="Yarza P."/>
            <person name="Suarez-Suarez A."/>
            <person name="Solano J."/>
            <person name="Alcaide M."/>
            <person name="van Dillewijn P."/>
            <person name="Molina-Henares M.A."/>
            <person name="Lopez-Cortes N."/>
            <person name="Al-Ramahi Y."/>
            <person name="Guerrero C."/>
            <person name="Acosta A."/>
            <person name="de Eugenio L.I."/>
            <person name="Martinez V."/>
            <person name="Marques S."/>
            <person name="Rojo F."/>
            <person name="Santero E."/>
            <person name="Genilloud O."/>
            <person name="Perez-Perez J."/>
            <person name="Rossello-Mora R."/>
            <person name="Ramos J.L."/>
        </authorList>
    </citation>
    <scope>NUCLEOTIDE SEQUENCE</scope>
</reference>
<feature type="non-terminal residue" evidence="1">
    <location>
        <position position="1"/>
    </location>
</feature>
<dbReference type="SUPFAM" id="SSF143011">
    <property type="entry name" value="RelE-like"/>
    <property type="match status" value="1"/>
</dbReference>
<protein>
    <submittedName>
        <fullName evidence="1">Uncharacterized protein</fullName>
    </submittedName>
</protein>